<accession>A0A327Y295</accession>
<reference evidence="1 2" key="1">
    <citation type="submission" date="2018-06" db="EMBL/GenBank/DDBJ databases">
        <title>Genomic Encyclopedia of Archaeal and Bacterial Type Strains, Phase II (KMG-II): from individual species to whole genera.</title>
        <authorList>
            <person name="Goeker M."/>
        </authorList>
    </citation>
    <scope>NUCLEOTIDE SEQUENCE [LARGE SCALE GENOMIC DNA]</scope>
    <source>
        <strain evidence="1 2">DSM 22011</strain>
    </source>
</reference>
<dbReference type="AlphaFoldDB" id="A0A327Y295"/>
<gene>
    <name evidence="1" type="ORF">ATI53_102535</name>
</gene>
<evidence type="ECO:0000313" key="2">
    <source>
        <dbReference type="Proteomes" id="UP000249165"/>
    </source>
</evidence>
<dbReference type="PANTHER" id="PTHR38436:SF1">
    <property type="entry name" value="ESTER CYCLASE"/>
    <property type="match status" value="1"/>
</dbReference>
<dbReference type="EMBL" id="QLMG01000025">
    <property type="protein sequence ID" value="RAK15133.1"/>
    <property type="molecule type" value="Genomic_DNA"/>
</dbReference>
<dbReference type="GO" id="GO:0030638">
    <property type="term" value="P:polyketide metabolic process"/>
    <property type="evidence" value="ECO:0007669"/>
    <property type="project" value="InterPro"/>
</dbReference>
<evidence type="ECO:0000313" key="1">
    <source>
        <dbReference type="EMBL" id="RAK15133.1"/>
    </source>
</evidence>
<sequence length="331" mass="36021">MREPENNDLGFGDFLRRVAETTWNRRGLEAALAGVCHPQLICRNALAMGYGAEALRGEALELLAALPDLAARSEDVVWSGNGRVGMLGSQRVLMQGCHDGTGAFGTPTGKRIRFRVLTDIYAKDNRISEIWAVRDTGAILRQLGIAPQAWARARLRPGDPESGPFHPGIDQPGPYTGGGNGNQWGMAFAGVVERIMHHEFSEIAEQYDPAARLCYPGGVIAEGASAAERFWFGLRASFPSATFTIHHRAGREDRLMPPRAALRWSLSGRHDGWGAFGKPTGAMVHVMGISHAEFGPSGIRREWSMYDEAAIWMQIHASGLVPVARQAIAAE</sequence>
<proteinExistence type="predicted"/>
<organism evidence="1 2">
    <name type="scientific">Salipiger aestuarii</name>
    <dbReference type="NCBI Taxonomy" id="568098"/>
    <lineage>
        <taxon>Bacteria</taxon>
        <taxon>Pseudomonadati</taxon>
        <taxon>Pseudomonadota</taxon>
        <taxon>Alphaproteobacteria</taxon>
        <taxon>Rhodobacterales</taxon>
        <taxon>Roseobacteraceae</taxon>
        <taxon>Salipiger</taxon>
    </lineage>
</organism>
<dbReference type="RefSeq" id="WP_111550630.1">
    <property type="nucleotide sequence ID" value="NZ_LIQE01000030.1"/>
</dbReference>
<keyword evidence="2" id="KW-1185">Reference proteome</keyword>
<dbReference type="SUPFAM" id="SSF54427">
    <property type="entry name" value="NTF2-like"/>
    <property type="match status" value="2"/>
</dbReference>
<dbReference type="PANTHER" id="PTHR38436">
    <property type="entry name" value="POLYKETIDE CYCLASE SNOAL-LIKE DOMAIN"/>
    <property type="match status" value="1"/>
</dbReference>
<dbReference type="Proteomes" id="UP000249165">
    <property type="component" value="Unassembled WGS sequence"/>
</dbReference>
<dbReference type="InterPro" id="IPR009959">
    <property type="entry name" value="Cyclase_SnoaL-like"/>
</dbReference>
<comment type="caution">
    <text evidence="1">The sequence shown here is derived from an EMBL/GenBank/DDBJ whole genome shotgun (WGS) entry which is preliminary data.</text>
</comment>
<dbReference type="OrthoDB" id="2769928at2"/>
<dbReference type="InterPro" id="IPR032710">
    <property type="entry name" value="NTF2-like_dom_sf"/>
</dbReference>
<dbReference type="Pfam" id="PF07366">
    <property type="entry name" value="SnoaL"/>
    <property type="match status" value="2"/>
</dbReference>
<name>A0A327Y295_9RHOB</name>
<dbReference type="Gene3D" id="3.10.450.50">
    <property type="match status" value="2"/>
</dbReference>
<protein>
    <submittedName>
        <fullName evidence="1">SnoaL-like polyketide cyclase</fullName>
    </submittedName>
</protein>